<accession>A0A3Q1F1I8</accession>
<evidence type="ECO:0000313" key="3">
    <source>
        <dbReference type="Proteomes" id="UP000257200"/>
    </source>
</evidence>
<reference evidence="2" key="2">
    <citation type="submission" date="2025-09" db="UniProtKB">
        <authorList>
            <consortium name="Ensembl"/>
        </authorList>
    </citation>
    <scope>IDENTIFICATION</scope>
</reference>
<organism evidence="2 3">
    <name type="scientific">Acanthochromis polyacanthus</name>
    <name type="common">spiny chromis</name>
    <dbReference type="NCBI Taxonomy" id="80966"/>
    <lineage>
        <taxon>Eukaryota</taxon>
        <taxon>Metazoa</taxon>
        <taxon>Chordata</taxon>
        <taxon>Craniata</taxon>
        <taxon>Vertebrata</taxon>
        <taxon>Euteleostomi</taxon>
        <taxon>Actinopterygii</taxon>
        <taxon>Neopterygii</taxon>
        <taxon>Teleostei</taxon>
        <taxon>Neoteleostei</taxon>
        <taxon>Acanthomorphata</taxon>
        <taxon>Ovalentaria</taxon>
        <taxon>Pomacentridae</taxon>
        <taxon>Acanthochromis</taxon>
    </lineage>
</organism>
<evidence type="ECO:0000256" key="1">
    <source>
        <dbReference type="SAM" id="MobiDB-lite"/>
    </source>
</evidence>
<evidence type="ECO:0008006" key="4">
    <source>
        <dbReference type="Google" id="ProtNLM"/>
    </source>
</evidence>
<dbReference type="InParanoid" id="A0A3Q1F1I8"/>
<proteinExistence type="predicted"/>
<feature type="compositionally biased region" description="Pro residues" evidence="1">
    <location>
        <begin position="46"/>
        <end position="59"/>
    </location>
</feature>
<sequence length="59" mass="6226">VPTPQQPPPAKREKKTIRIRDPNQGGRDITEEIMAGGSGSRNSTPPIGPPSSTPTPPQV</sequence>
<evidence type="ECO:0000313" key="2">
    <source>
        <dbReference type="Ensembl" id="ENSAPOP00000009917.1"/>
    </source>
</evidence>
<dbReference type="AlphaFoldDB" id="A0A3Q1F1I8"/>
<dbReference type="Ensembl" id="ENSAPOT00000000749.1">
    <property type="protein sequence ID" value="ENSAPOP00000009917.1"/>
    <property type="gene ID" value="ENSAPOG00000012270.1"/>
</dbReference>
<feature type="region of interest" description="Disordered" evidence="1">
    <location>
        <begin position="1"/>
        <end position="59"/>
    </location>
</feature>
<dbReference type="STRING" id="80966.ENSAPOP00000009917"/>
<keyword evidence="3" id="KW-1185">Reference proteome</keyword>
<name>A0A3Q1F1I8_9TELE</name>
<protein>
    <recommendedName>
        <fullName evidence="4">Eukaryotic translation initiation factor 4 gamma 1</fullName>
    </recommendedName>
</protein>
<dbReference type="Proteomes" id="UP000257200">
    <property type="component" value="Unplaced"/>
</dbReference>
<dbReference type="GeneTree" id="ENSGT00940000156454"/>
<reference evidence="2" key="1">
    <citation type="submission" date="2025-08" db="UniProtKB">
        <authorList>
            <consortium name="Ensembl"/>
        </authorList>
    </citation>
    <scope>IDENTIFICATION</scope>
</reference>